<evidence type="ECO:0000256" key="4">
    <source>
        <dbReference type="ARBA" id="ARBA00022723"/>
    </source>
</evidence>
<dbReference type="GO" id="GO:0006020">
    <property type="term" value="P:inositol metabolic process"/>
    <property type="evidence" value="ECO:0007669"/>
    <property type="project" value="TreeGrafter"/>
</dbReference>
<protein>
    <recommendedName>
        <fullName evidence="3">inositol-phosphate phosphatase</fullName>
        <ecNumber evidence="3">3.1.3.25</ecNumber>
    </recommendedName>
</protein>
<keyword evidence="5" id="KW-0378">Hydrolase</keyword>
<dbReference type="Gene3D" id="3.40.190.80">
    <property type="match status" value="1"/>
</dbReference>
<dbReference type="AlphaFoldDB" id="A0A6G1X3R4"/>
<keyword evidence="9" id="KW-1185">Reference proteome</keyword>
<evidence type="ECO:0000256" key="3">
    <source>
        <dbReference type="ARBA" id="ARBA00013106"/>
    </source>
</evidence>
<accession>A0A6G1X3R4</accession>
<dbReference type="CDD" id="cd01637">
    <property type="entry name" value="IMPase_like"/>
    <property type="match status" value="1"/>
</dbReference>
<name>A0A6G1X3R4_9BACI</name>
<dbReference type="InterPro" id="IPR020550">
    <property type="entry name" value="Inositol_monophosphatase_CS"/>
</dbReference>
<comment type="caution">
    <text evidence="8">The sequence shown here is derived from an EMBL/GenBank/DDBJ whole genome shotgun (WGS) entry which is preliminary data.</text>
</comment>
<dbReference type="InterPro" id="IPR000760">
    <property type="entry name" value="Inositol_monophosphatase-like"/>
</dbReference>
<evidence type="ECO:0000256" key="6">
    <source>
        <dbReference type="ARBA" id="ARBA00022842"/>
    </source>
</evidence>
<dbReference type="GO" id="GO:0046854">
    <property type="term" value="P:phosphatidylinositol phosphate biosynthetic process"/>
    <property type="evidence" value="ECO:0007669"/>
    <property type="project" value="InterPro"/>
</dbReference>
<reference evidence="8 9" key="1">
    <citation type="submission" date="2019-11" db="EMBL/GenBank/DDBJ databases">
        <authorList>
            <person name="Li J."/>
        </authorList>
    </citation>
    <scope>NUCLEOTIDE SEQUENCE [LARGE SCALE GENOMIC DNA]</scope>
    <source>
        <strain evidence="8 9">J4</strain>
    </source>
</reference>
<evidence type="ECO:0000313" key="8">
    <source>
        <dbReference type="EMBL" id="MRG85546.1"/>
    </source>
</evidence>
<dbReference type="EMBL" id="WJNH01000002">
    <property type="protein sequence ID" value="MRG85546.1"/>
    <property type="molecule type" value="Genomic_DNA"/>
</dbReference>
<dbReference type="InterPro" id="IPR020583">
    <property type="entry name" value="Inositol_monoP_metal-BS"/>
</dbReference>
<evidence type="ECO:0000313" key="9">
    <source>
        <dbReference type="Proteomes" id="UP000480185"/>
    </source>
</evidence>
<dbReference type="SUPFAM" id="SSF56655">
    <property type="entry name" value="Carbohydrate phosphatase"/>
    <property type="match status" value="1"/>
</dbReference>
<dbReference type="Pfam" id="PF00459">
    <property type="entry name" value="Inositol_P"/>
    <property type="match status" value="1"/>
</dbReference>
<dbReference type="Proteomes" id="UP000480185">
    <property type="component" value="Unassembled WGS sequence"/>
</dbReference>
<dbReference type="PANTHER" id="PTHR20854">
    <property type="entry name" value="INOSITOL MONOPHOSPHATASE"/>
    <property type="match status" value="1"/>
</dbReference>
<dbReference type="GO" id="GO:0008934">
    <property type="term" value="F:inositol monophosphate 1-phosphatase activity"/>
    <property type="evidence" value="ECO:0007669"/>
    <property type="project" value="TreeGrafter"/>
</dbReference>
<feature type="binding site" evidence="7">
    <location>
        <position position="91"/>
    </location>
    <ligand>
        <name>Mg(2+)</name>
        <dbReference type="ChEBI" id="CHEBI:18420"/>
        <label>1</label>
        <note>catalytic</note>
    </ligand>
</feature>
<evidence type="ECO:0000256" key="7">
    <source>
        <dbReference type="PIRSR" id="PIRSR600760-2"/>
    </source>
</evidence>
<feature type="binding site" evidence="7">
    <location>
        <position position="217"/>
    </location>
    <ligand>
        <name>Mg(2+)</name>
        <dbReference type="ChEBI" id="CHEBI:18420"/>
        <label>1</label>
        <note>catalytic</note>
    </ligand>
</feature>
<dbReference type="FunFam" id="3.30.540.10:FF:000003">
    <property type="entry name" value="Inositol-1-monophosphatase"/>
    <property type="match status" value="1"/>
</dbReference>
<feature type="binding site" evidence="7">
    <location>
        <position position="89"/>
    </location>
    <ligand>
        <name>Mg(2+)</name>
        <dbReference type="ChEBI" id="CHEBI:18420"/>
        <label>1</label>
        <note>catalytic</note>
    </ligand>
</feature>
<evidence type="ECO:0000256" key="1">
    <source>
        <dbReference type="ARBA" id="ARBA00001033"/>
    </source>
</evidence>
<feature type="binding site" evidence="7">
    <location>
        <position position="92"/>
    </location>
    <ligand>
        <name>Mg(2+)</name>
        <dbReference type="ChEBI" id="CHEBI:18420"/>
        <label>1</label>
        <note>catalytic</note>
    </ligand>
</feature>
<dbReference type="PROSITE" id="PS00629">
    <property type="entry name" value="IMP_1"/>
    <property type="match status" value="1"/>
</dbReference>
<evidence type="ECO:0000256" key="2">
    <source>
        <dbReference type="ARBA" id="ARBA00001946"/>
    </source>
</evidence>
<dbReference type="OrthoDB" id="9772456at2"/>
<proteinExistence type="predicted"/>
<dbReference type="EC" id="3.1.3.25" evidence="3"/>
<organism evidence="8 9">
    <name type="scientific">Salinibacillus xinjiangensis</name>
    <dbReference type="NCBI Taxonomy" id="1229268"/>
    <lineage>
        <taxon>Bacteria</taxon>
        <taxon>Bacillati</taxon>
        <taxon>Bacillota</taxon>
        <taxon>Bacilli</taxon>
        <taxon>Bacillales</taxon>
        <taxon>Bacillaceae</taxon>
        <taxon>Salinibacillus</taxon>
    </lineage>
</organism>
<dbReference type="RefSeq" id="WP_153727483.1">
    <property type="nucleotide sequence ID" value="NZ_WJNH01000002.1"/>
</dbReference>
<dbReference type="PROSITE" id="PS00630">
    <property type="entry name" value="IMP_2"/>
    <property type="match status" value="1"/>
</dbReference>
<keyword evidence="6 7" id="KW-0460">Magnesium</keyword>
<dbReference type="PRINTS" id="PR00377">
    <property type="entry name" value="IMPHPHTASES"/>
</dbReference>
<dbReference type="PANTHER" id="PTHR20854:SF4">
    <property type="entry name" value="INOSITOL-1-MONOPHOSPHATASE-RELATED"/>
    <property type="match status" value="1"/>
</dbReference>
<gene>
    <name evidence="8" type="ORF">GH754_04275</name>
</gene>
<sequence length="267" mass="30195">MDSVEKQQIFDHAKEWTLEAGERIKAQLDKPFKVNTKKDRKDLVTEVDEDTERFFAERIRSTYPNHQVLGEEGLGDNVTSLDGIVWIIDPIDGTMNFVHQQRHFAISVGLYKDGEGIFGLIYNVMTDDLYVAKRGEGAHKNGVLLPKLDQSRKLEDSLLALNHYWSIPNRRFDEKGIHELVRKVRGTRTFGSAALEFAFVAEGIIDGYMTMRLAPWDIAAGIILVNEVGGVTSRVDGSPLNMLKENSVITCNSAIQEEIVNNYIRKK</sequence>
<dbReference type="Gene3D" id="3.30.540.10">
    <property type="entry name" value="Fructose-1,6-Bisphosphatase, subunit A, domain 1"/>
    <property type="match status" value="1"/>
</dbReference>
<comment type="cofactor">
    <cofactor evidence="2 7">
        <name>Mg(2+)</name>
        <dbReference type="ChEBI" id="CHEBI:18420"/>
    </cofactor>
</comment>
<keyword evidence="4 7" id="KW-0479">Metal-binding</keyword>
<evidence type="ECO:0000256" key="5">
    <source>
        <dbReference type="ARBA" id="ARBA00022801"/>
    </source>
</evidence>
<comment type="catalytic activity">
    <reaction evidence="1">
        <text>a myo-inositol phosphate + H2O = myo-inositol + phosphate</text>
        <dbReference type="Rhea" id="RHEA:24056"/>
        <dbReference type="ChEBI" id="CHEBI:15377"/>
        <dbReference type="ChEBI" id="CHEBI:17268"/>
        <dbReference type="ChEBI" id="CHEBI:43474"/>
        <dbReference type="ChEBI" id="CHEBI:84139"/>
        <dbReference type="EC" id="3.1.3.25"/>
    </reaction>
</comment>
<feature type="binding site" evidence="7">
    <location>
        <position position="71"/>
    </location>
    <ligand>
        <name>Mg(2+)</name>
        <dbReference type="ChEBI" id="CHEBI:18420"/>
        <label>1</label>
        <note>catalytic</note>
    </ligand>
</feature>
<dbReference type="GO" id="GO:0007165">
    <property type="term" value="P:signal transduction"/>
    <property type="evidence" value="ECO:0007669"/>
    <property type="project" value="TreeGrafter"/>
</dbReference>
<dbReference type="GO" id="GO:0046872">
    <property type="term" value="F:metal ion binding"/>
    <property type="evidence" value="ECO:0007669"/>
    <property type="project" value="UniProtKB-KW"/>
</dbReference>